<keyword evidence="5" id="KW-1185">Reference proteome</keyword>
<dbReference type="InterPro" id="IPR038720">
    <property type="entry name" value="YprB_RNase_H-like_dom"/>
</dbReference>
<dbReference type="InterPro" id="IPR036397">
    <property type="entry name" value="RNaseH_sf"/>
</dbReference>
<keyword evidence="2" id="KW-0378">Hydrolase</keyword>
<keyword evidence="2" id="KW-0269">Exonuclease</keyword>
<evidence type="ECO:0000259" key="1">
    <source>
        <dbReference type="Pfam" id="PF13482"/>
    </source>
</evidence>
<dbReference type="EMBL" id="CP011564">
    <property type="protein sequence ID" value="ALG82925.1"/>
    <property type="molecule type" value="Genomic_DNA"/>
</dbReference>
<dbReference type="RefSeq" id="WP_050049145.1">
    <property type="nucleotide sequence ID" value="NZ_CP008874.1"/>
</dbReference>
<feature type="domain" description="YprB ribonuclease H-like" evidence="1">
    <location>
        <begin position="85"/>
        <end position="235"/>
    </location>
</feature>
<dbReference type="GeneID" id="26011384"/>
<dbReference type="EMBL" id="CP008874">
    <property type="protein sequence ID" value="AKH98483.1"/>
    <property type="molecule type" value="Genomic_DNA"/>
</dbReference>
<dbReference type="HOGENOM" id="CLU_073770_0_0_2"/>
<dbReference type="Gene3D" id="3.30.420.10">
    <property type="entry name" value="Ribonuclease H-like superfamily/Ribonuclease H"/>
    <property type="match status" value="1"/>
</dbReference>
<evidence type="ECO:0000313" key="5">
    <source>
        <dbReference type="Proteomes" id="UP000069906"/>
    </source>
</evidence>
<gene>
    <name evidence="3" type="ORF">HLASA_2051</name>
    <name evidence="2" type="ORF">HLASF_2017</name>
</gene>
<reference evidence="3 4" key="3">
    <citation type="journal article" date="2016" name="Stand. Genomic Sci.">
        <title>Complete genome sequence of 'Halanaeroarchaeum sulfurireducens' M27-SA2, a sulfur-reducing and acetate-oxidizing haloarchaeon from the deep-sea hypersaline anoxic lake Medee.</title>
        <authorList>
            <person name="Messina E."/>
            <person name="Sorokin D.Y."/>
            <person name="Kublanov I.V."/>
            <person name="Toshchakov S."/>
            <person name="Lopatina A."/>
            <person name="Arcadi E."/>
            <person name="Smedile F."/>
            <person name="La Spada G."/>
            <person name="La Cono V."/>
            <person name="Yakimov M.M."/>
        </authorList>
    </citation>
    <scope>NUCLEOTIDE SEQUENCE [LARGE SCALE GENOMIC DNA]</scope>
    <source>
        <strain evidence="3 4">M27-SA2</strain>
    </source>
</reference>
<keyword evidence="2" id="KW-0540">Nuclease</keyword>
<dbReference type="PANTHER" id="PTHR38462:SF1">
    <property type="entry name" value="YPRB RIBONUCLEASE H-LIKE DOMAIN-CONTAINING PROTEIN"/>
    <property type="match status" value="1"/>
</dbReference>
<dbReference type="Proteomes" id="UP000060390">
    <property type="component" value="Chromosome"/>
</dbReference>
<dbReference type="PATRIC" id="fig|1604004.4.peg.2113"/>
<reference evidence="2 5" key="1">
    <citation type="journal article" date="2015" name="ISME J.">
        <title>Elemental sulfur and acetate can support life of a novel strictly anaerobic haloarchaeon.</title>
        <authorList>
            <person name="Sorokin D.Y."/>
            <person name="Kublanov I.V."/>
            <person name="Gavrilov S.N."/>
            <person name="Rojo D."/>
            <person name="Roman P."/>
            <person name="Golyshin P.N."/>
            <person name="Slepak V.Z."/>
            <person name="Smedile F."/>
            <person name="Ferrer M."/>
            <person name="Messina E."/>
            <person name="La Cono V."/>
            <person name="Yakimov M.M."/>
        </authorList>
    </citation>
    <scope>NUCLEOTIDE SEQUENCE [LARGE SCALE GENOMIC DNA]</scope>
    <source>
        <strain evidence="2 5">HSR2</strain>
    </source>
</reference>
<accession>A0A0F7PGQ9</accession>
<dbReference type="OrthoDB" id="211024at2157"/>
<dbReference type="PANTHER" id="PTHR38462">
    <property type="entry name" value="EXONUCLEASE-LIKE PROTEIN"/>
    <property type="match status" value="1"/>
</dbReference>
<sequence>MRVENSFIPVRGVGETTERSLWREGITHWDAFTPDAVGPKTGERIETYLASARPRLDDRDAGFFAETMPDRCHWRLYENFRDDALFFDIETTGLSKREHAVTTVSVHRNGKTRTYVQGTDLTRDVLEREFDEASLAVTFNGKQFDVPFLEYAFDVDIDLAHLDLRFLGERLDFTGGLKQVERDLGIDRDNPDISGRDAVRLWHEYDRGGDTDALKTLISYNRDDARNLEALADELTGRLHDRLFPDQ</sequence>
<evidence type="ECO:0000313" key="3">
    <source>
        <dbReference type="EMBL" id="ALG82925.1"/>
    </source>
</evidence>
<reference evidence="4" key="2">
    <citation type="submission" date="2015-05" db="EMBL/GenBank/DDBJ databases">
        <title>Complete genome sequence of Halanaeroarchaeum sulfurireducens type strain M27-SA2, a sulfate-reducer haloarchaeon from marine anoxic lake Medee.</title>
        <authorList>
            <person name="Messina E."/>
            <person name="Kublanov I.V."/>
            <person name="Toshchakov S."/>
            <person name="Arcadi E."/>
            <person name="La Spada G."/>
            <person name="La Cono V."/>
            <person name="Yakimov M.M."/>
        </authorList>
    </citation>
    <scope>NUCLEOTIDE SEQUENCE [LARGE SCALE GENOMIC DNA]</scope>
    <source>
        <strain evidence="4">M27-SA2</strain>
    </source>
</reference>
<name>A0A0F7PGQ9_9EURY</name>
<dbReference type="AlphaFoldDB" id="A0A0F7PGQ9"/>
<dbReference type="Pfam" id="PF13482">
    <property type="entry name" value="RNase_H_2"/>
    <property type="match status" value="1"/>
</dbReference>
<dbReference type="GO" id="GO:0003676">
    <property type="term" value="F:nucleic acid binding"/>
    <property type="evidence" value="ECO:0007669"/>
    <property type="project" value="InterPro"/>
</dbReference>
<evidence type="ECO:0000313" key="2">
    <source>
        <dbReference type="EMBL" id="AKH98483.1"/>
    </source>
</evidence>
<dbReference type="SUPFAM" id="SSF53098">
    <property type="entry name" value="Ribonuclease H-like"/>
    <property type="match status" value="1"/>
</dbReference>
<dbReference type="KEGG" id="hsu:HLASF_2017"/>
<dbReference type="KEGG" id="hsf:HLASA_2051"/>
<dbReference type="InterPro" id="IPR012337">
    <property type="entry name" value="RNaseH-like_sf"/>
</dbReference>
<dbReference type="Proteomes" id="UP000069906">
    <property type="component" value="Chromosome"/>
</dbReference>
<dbReference type="GO" id="GO:0004527">
    <property type="term" value="F:exonuclease activity"/>
    <property type="evidence" value="ECO:0007669"/>
    <property type="project" value="UniProtKB-KW"/>
</dbReference>
<protein>
    <submittedName>
        <fullName evidence="2">3'-5' exonuclease</fullName>
    </submittedName>
</protein>
<organism evidence="2 5">
    <name type="scientific">Halanaeroarchaeum sulfurireducens</name>
    <dbReference type="NCBI Taxonomy" id="1604004"/>
    <lineage>
        <taxon>Archaea</taxon>
        <taxon>Methanobacteriati</taxon>
        <taxon>Methanobacteriota</taxon>
        <taxon>Stenosarchaea group</taxon>
        <taxon>Halobacteria</taxon>
        <taxon>Halobacteriales</taxon>
        <taxon>Halobacteriaceae</taxon>
        <taxon>Halanaeroarchaeum</taxon>
    </lineage>
</organism>
<dbReference type="STRING" id="1604004.HLASA_2051"/>
<evidence type="ECO:0000313" key="4">
    <source>
        <dbReference type="Proteomes" id="UP000060390"/>
    </source>
</evidence>
<proteinExistence type="predicted"/>